<dbReference type="EMBL" id="JAHRIQ010016250">
    <property type="protein sequence ID" value="MEQ2226778.1"/>
    <property type="molecule type" value="Genomic_DNA"/>
</dbReference>
<accession>A0ABV0T512</accession>
<name>A0ABV0T512_9TELE</name>
<feature type="region of interest" description="Disordered" evidence="1">
    <location>
        <begin position="45"/>
        <end position="96"/>
    </location>
</feature>
<evidence type="ECO:0000313" key="3">
    <source>
        <dbReference type="Proteomes" id="UP001482620"/>
    </source>
</evidence>
<reference evidence="2 3" key="1">
    <citation type="submission" date="2021-06" db="EMBL/GenBank/DDBJ databases">
        <authorList>
            <person name="Palmer J.M."/>
        </authorList>
    </citation>
    <scope>NUCLEOTIDE SEQUENCE [LARGE SCALE GENOMIC DNA]</scope>
    <source>
        <strain evidence="3">if_2019</strain>
        <tissue evidence="2">Muscle</tissue>
    </source>
</reference>
<dbReference type="Proteomes" id="UP001482620">
    <property type="component" value="Unassembled WGS sequence"/>
</dbReference>
<evidence type="ECO:0000256" key="1">
    <source>
        <dbReference type="SAM" id="MobiDB-lite"/>
    </source>
</evidence>
<protein>
    <submittedName>
        <fullName evidence="2">Uncharacterized protein</fullName>
    </submittedName>
</protein>
<proteinExistence type="predicted"/>
<evidence type="ECO:0000313" key="2">
    <source>
        <dbReference type="EMBL" id="MEQ2226778.1"/>
    </source>
</evidence>
<keyword evidence="3" id="KW-1185">Reference proteome</keyword>
<gene>
    <name evidence="2" type="ORF">ILYODFUR_030849</name>
</gene>
<sequence length="96" mass="10527">MTSSNILDINPSRRITPINGLNHEFITMKHLSGATNSPYVTTSYKKMEKHPETEPEVGESTPPGPSQSQTAEESLDSVLEATYPTIHLESYSSPPP</sequence>
<organism evidence="2 3">
    <name type="scientific">Ilyodon furcidens</name>
    <name type="common">goldbreast splitfin</name>
    <dbReference type="NCBI Taxonomy" id="33524"/>
    <lineage>
        <taxon>Eukaryota</taxon>
        <taxon>Metazoa</taxon>
        <taxon>Chordata</taxon>
        <taxon>Craniata</taxon>
        <taxon>Vertebrata</taxon>
        <taxon>Euteleostomi</taxon>
        <taxon>Actinopterygii</taxon>
        <taxon>Neopterygii</taxon>
        <taxon>Teleostei</taxon>
        <taxon>Neoteleostei</taxon>
        <taxon>Acanthomorphata</taxon>
        <taxon>Ovalentaria</taxon>
        <taxon>Atherinomorphae</taxon>
        <taxon>Cyprinodontiformes</taxon>
        <taxon>Goodeidae</taxon>
        <taxon>Ilyodon</taxon>
    </lineage>
</organism>
<comment type="caution">
    <text evidence="2">The sequence shown here is derived from an EMBL/GenBank/DDBJ whole genome shotgun (WGS) entry which is preliminary data.</text>
</comment>